<name>A0A2K1J3U7_PHYPA</name>
<dbReference type="EMBL" id="ABEU02000017">
    <property type="protein sequence ID" value="PNR36207.1"/>
    <property type="molecule type" value="Genomic_DNA"/>
</dbReference>
<evidence type="ECO:0000313" key="3">
    <source>
        <dbReference type="EnsemblPlants" id="Pp3c17_14000V3.1"/>
    </source>
</evidence>
<gene>
    <name evidence="2" type="ORF">PHYPA_022058</name>
</gene>
<reference evidence="2 4" key="1">
    <citation type="journal article" date="2008" name="Science">
        <title>The Physcomitrella genome reveals evolutionary insights into the conquest of land by plants.</title>
        <authorList>
            <person name="Rensing S."/>
            <person name="Lang D."/>
            <person name="Zimmer A."/>
            <person name="Terry A."/>
            <person name="Salamov A."/>
            <person name="Shapiro H."/>
            <person name="Nishiyama T."/>
            <person name="Perroud P.-F."/>
            <person name="Lindquist E."/>
            <person name="Kamisugi Y."/>
            <person name="Tanahashi T."/>
            <person name="Sakakibara K."/>
            <person name="Fujita T."/>
            <person name="Oishi K."/>
            <person name="Shin-I T."/>
            <person name="Kuroki Y."/>
            <person name="Toyoda A."/>
            <person name="Suzuki Y."/>
            <person name="Hashimoto A."/>
            <person name="Yamaguchi K."/>
            <person name="Sugano A."/>
            <person name="Kohara Y."/>
            <person name="Fujiyama A."/>
            <person name="Anterola A."/>
            <person name="Aoki S."/>
            <person name="Ashton N."/>
            <person name="Barbazuk W.B."/>
            <person name="Barker E."/>
            <person name="Bennetzen J."/>
            <person name="Bezanilla M."/>
            <person name="Blankenship R."/>
            <person name="Cho S.H."/>
            <person name="Dutcher S."/>
            <person name="Estelle M."/>
            <person name="Fawcett J.A."/>
            <person name="Gundlach H."/>
            <person name="Hanada K."/>
            <person name="Heyl A."/>
            <person name="Hicks K.A."/>
            <person name="Hugh J."/>
            <person name="Lohr M."/>
            <person name="Mayer K."/>
            <person name="Melkozernov A."/>
            <person name="Murata T."/>
            <person name="Nelson D."/>
            <person name="Pils B."/>
            <person name="Prigge M."/>
            <person name="Reiss B."/>
            <person name="Renner T."/>
            <person name="Rombauts S."/>
            <person name="Rushton P."/>
            <person name="Sanderfoot A."/>
            <person name="Schween G."/>
            <person name="Shiu S.-H."/>
            <person name="Stueber K."/>
            <person name="Theodoulou F.L."/>
            <person name="Tu H."/>
            <person name="Van de Peer Y."/>
            <person name="Verrier P.J."/>
            <person name="Waters E."/>
            <person name="Wood A."/>
            <person name="Yang L."/>
            <person name="Cove D."/>
            <person name="Cuming A."/>
            <person name="Hasebe M."/>
            <person name="Lucas S."/>
            <person name="Mishler D.B."/>
            <person name="Reski R."/>
            <person name="Grigoriev I."/>
            <person name="Quatrano R.S."/>
            <person name="Boore J.L."/>
        </authorList>
    </citation>
    <scope>NUCLEOTIDE SEQUENCE [LARGE SCALE GENOMIC DNA]</scope>
    <source>
        <strain evidence="3 4">cv. Gransden 2004</strain>
    </source>
</reference>
<dbReference type="PaxDb" id="3218-PP1S98_55V6.1"/>
<dbReference type="PANTHER" id="PTHR47372">
    <property type="entry name" value="DAUER UP-REGULATED-RELATED"/>
    <property type="match status" value="1"/>
</dbReference>
<reference evidence="2 4" key="2">
    <citation type="journal article" date="2018" name="Plant J.">
        <title>The Physcomitrella patens chromosome-scale assembly reveals moss genome structure and evolution.</title>
        <authorList>
            <person name="Lang D."/>
            <person name="Ullrich K.K."/>
            <person name="Murat F."/>
            <person name="Fuchs J."/>
            <person name="Jenkins J."/>
            <person name="Haas F.B."/>
            <person name="Piednoel M."/>
            <person name="Gundlach H."/>
            <person name="Van Bel M."/>
            <person name="Meyberg R."/>
            <person name="Vives C."/>
            <person name="Morata J."/>
            <person name="Symeonidi A."/>
            <person name="Hiss M."/>
            <person name="Muchero W."/>
            <person name="Kamisugi Y."/>
            <person name="Saleh O."/>
            <person name="Blanc G."/>
            <person name="Decker E.L."/>
            <person name="van Gessel N."/>
            <person name="Grimwood J."/>
            <person name="Hayes R.D."/>
            <person name="Graham S.W."/>
            <person name="Gunter L.E."/>
            <person name="McDaniel S.F."/>
            <person name="Hoernstein S.N.W."/>
            <person name="Larsson A."/>
            <person name="Li F.W."/>
            <person name="Perroud P.F."/>
            <person name="Phillips J."/>
            <person name="Ranjan P."/>
            <person name="Rokshar D.S."/>
            <person name="Rothfels C.J."/>
            <person name="Schneider L."/>
            <person name="Shu S."/>
            <person name="Stevenson D.W."/>
            <person name="Thummler F."/>
            <person name="Tillich M."/>
            <person name="Villarreal Aguilar J.C."/>
            <person name="Widiez T."/>
            <person name="Wong G.K."/>
            <person name="Wymore A."/>
            <person name="Zhang Y."/>
            <person name="Zimmer A.D."/>
            <person name="Quatrano R.S."/>
            <person name="Mayer K.F.X."/>
            <person name="Goodstein D."/>
            <person name="Casacuberta J.M."/>
            <person name="Vandepoele K."/>
            <person name="Reski R."/>
            <person name="Cuming A.C."/>
            <person name="Tuskan G.A."/>
            <person name="Maumus F."/>
            <person name="Salse J."/>
            <person name="Schmutz J."/>
            <person name="Rensing S.A."/>
        </authorList>
    </citation>
    <scope>NUCLEOTIDE SEQUENCE [LARGE SCALE GENOMIC DNA]</scope>
    <source>
        <strain evidence="3 4">cv. Gransden 2004</strain>
    </source>
</reference>
<feature type="compositionally biased region" description="Basic and acidic residues" evidence="1">
    <location>
        <begin position="116"/>
        <end position="140"/>
    </location>
</feature>
<protein>
    <submittedName>
        <fullName evidence="2 3">Uncharacterized protein</fullName>
    </submittedName>
</protein>
<evidence type="ECO:0000313" key="4">
    <source>
        <dbReference type="Proteomes" id="UP000006727"/>
    </source>
</evidence>
<proteinExistence type="predicted"/>
<dbReference type="InParanoid" id="A0A2K1J3U7"/>
<feature type="region of interest" description="Disordered" evidence="1">
    <location>
        <begin position="116"/>
        <end position="213"/>
    </location>
</feature>
<dbReference type="Gene3D" id="1.20.120.20">
    <property type="entry name" value="Apolipoprotein"/>
    <property type="match status" value="1"/>
</dbReference>
<dbReference type="EnsemblPlants" id="Pp3c17_14000V3.1">
    <property type="protein sequence ID" value="Pp3c17_14000V3.1"/>
    <property type="gene ID" value="Pp3c17_14000"/>
</dbReference>
<dbReference type="Proteomes" id="UP000006727">
    <property type="component" value="Chromosome 17"/>
</dbReference>
<evidence type="ECO:0000313" key="2">
    <source>
        <dbReference type="EMBL" id="PNR36207.1"/>
    </source>
</evidence>
<organism evidence="2">
    <name type="scientific">Physcomitrium patens</name>
    <name type="common">Spreading-leaved earth moss</name>
    <name type="synonym">Physcomitrella patens</name>
    <dbReference type="NCBI Taxonomy" id="3218"/>
    <lineage>
        <taxon>Eukaryota</taxon>
        <taxon>Viridiplantae</taxon>
        <taxon>Streptophyta</taxon>
        <taxon>Embryophyta</taxon>
        <taxon>Bryophyta</taxon>
        <taxon>Bryophytina</taxon>
        <taxon>Bryopsida</taxon>
        <taxon>Funariidae</taxon>
        <taxon>Funariales</taxon>
        <taxon>Funariaceae</taxon>
        <taxon>Physcomitrium</taxon>
    </lineage>
</organism>
<dbReference type="Gramene" id="Pp3c17_14000V3.1">
    <property type="protein sequence ID" value="Pp3c17_14000V3.1"/>
    <property type="gene ID" value="Pp3c17_14000"/>
</dbReference>
<reference evidence="3" key="3">
    <citation type="submission" date="2020-12" db="UniProtKB">
        <authorList>
            <consortium name="EnsemblPlants"/>
        </authorList>
    </citation>
    <scope>IDENTIFICATION</scope>
</reference>
<feature type="compositionally biased region" description="Basic and acidic residues" evidence="1">
    <location>
        <begin position="195"/>
        <end position="213"/>
    </location>
</feature>
<accession>A0A2K1J3U7</accession>
<dbReference type="PANTHER" id="PTHR47372:SF11">
    <property type="entry name" value="RE19971P"/>
    <property type="match status" value="1"/>
</dbReference>
<dbReference type="AlphaFoldDB" id="A0A2K1J3U7"/>
<keyword evidence="4" id="KW-1185">Reference proteome</keyword>
<evidence type="ECO:0000256" key="1">
    <source>
        <dbReference type="SAM" id="MobiDB-lite"/>
    </source>
</evidence>
<sequence length="213" mass="22770">MNLTSCMEPPEFQFVQDQVTTQFLLLFDLTRLAKRNHKLPNHKLTCAGTTTPPKPSHLAPCTHSVRFLCVCVFGRMRPETTLSIGFVSSAAKGKLEDAGNYLGGKADDALDTARDVSRDAQNEAEKLGDKAADKGREIEGSAKSAGSDVRGEAGNLGNKAQNAVQDAGDSLKENADKATSSAQRKAEDVGGSARDTAHDLKRDAQKGADRIQN</sequence>